<organism evidence="1">
    <name type="scientific">Desulfobacca acetoxidans</name>
    <dbReference type="NCBI Taxonomy" id="60893"/>
    <lineage>
        <taxon>Bacteria</taxon>
        <taxon>Pseudomonadati</taxon>
        <taxon>Thermodesulfobacteriota</taxon>
        <taxon>Desulfobaccia</taxon>
        <taxon>Desulfobaccales</taxon>
        <taxon>Desulfobaccaceae</taxon>
        <taxon>Desulfobacca</taxon>
    </lineage>
</organism>
<proteinExistence type="predicted"/>
<protein>
    <submittedName>
        <fullName evidence="1">Uncharacterized protein</fullName>
    </submittedName>
</protein>
<comment type="caution">
    <text evidence="1">The sequence shown here is derived from an EMBL/GenBank/DDBJ whole genome shotgun (WGS) entry which is preliminary data.</text>
</comment>
<dbReference type="AlphaFoldDB" id="A0A7V6A6M4"/>
<gene>
    <name evidence="1" type="ORF">ENV52_14040</name>
</gene>
<evidence type="ECO:0000313" key="1">
    <source>
        <dbReference type="EMBL" id="HHS30808.1"/>
    </source>
</evidence>
<name>A0A7V6A6M4_9BACT</name>
<accession>A0A7V6A6M4</accession>
<dbReference type="PROSITE" id="PS51257">
    <property type="entry name" value="PROKAR_LIPOPROTEIN"/>
    <property type="match status" value="1"/>
</dbReference>
<sequence length="146" mass="16232">MRKKVFLWLPLGCLLILSLALLGCGGGAGKGLMAGPQYRQTQSKTDLLLAAGFKQIFPTTPQLKERLNAMPQHQLFMASQGPKIFYVYADAEHCGCFYAGTPDQYQAYKRLAAQARIAAEELQAARINQSMNWGWDEWGEAGPWAY</sequence>
<dbReference type="EMBL" id="DTGR01000214">
    <property type="protein sequence ID" value="HHS30808.1"/>
    <property type="molecule type" value="Genomic_DNA"/>
</dbReference>
<reference evidence="1" key="1">
    <citation type="journal article" date="2020" name="mSystems">
        <title>Genome- and Community-Level Interaction Insights into Carbon Utilization and Element Cycling Functions of Hydrothermarchaeota in Hydrothermal Sediment.</title>
        <authorList>
            <person name="Zhou Z."/>
            <person name="Liu Y."/>
            <person name="Xu W."/>
            <person name="Pan J."/>
            <person name="Luo Z.H."/>
            <person name="Li M."/>
        </authorList>
    </citation>
    <scope>NUCLEOTIDE SEQUENCE [LARGE SCALE GENOMIC DNA]</scope>
    <source>
        <strain evidence="1">SpSt-767</strain>
    </source>
</reference>